<protein>
    <submittedName>
        <fullName evidence="2">Protein of uncharacterized function (DUF2635)</fullName>
    </submittedName>
</protein>
<sequence>MNELHIKPVSGRVVRDPETNEPLKAEGERKPNLGYWQRRLRDGDVVLVDSDANPAPAKTQKGVKS</sequence>
<accession>A0A2X4UJW7</accession>
<dbReference type="Proteomes" id="UP000249005">
    <property type="component" value="Chromosome 1"/>
</dbReference>
<keyword evidence="3" id="KW-1185">Reference proteome</keyword>
<evidence type="ECO:0000313" key="3">
    <source>
        <dbReference type="Proteomes" id="UP000249005"/>
    </source>
</evidence>
<feature type="region of interest" description="Disordered" evidence="1">
    <location>
        <begin position="1"/>
        <end position="30"/>
    </location>
</feature>
<evidence type="ECO:0000256" key="1">
    <source>
        <dbReference type="SAM" id="MobiDB-lite"/>
    </source>
</evidence>
<dbReference type="KEGG" id="lri:NCTC12151_00290"/>
<dbReference type="InterPro" id="IPR024400">
    <property type="entry name" value="DUF2635"/>
</dbReference>
<organism evidence="2 3">
    <name type="scientific">Leminorella richardii</name>
    <dbReference type="NCBI Taxonomy" id="158841"/>
    <lineage>
        <taxon>Bacteria</taxon>
        <taxon>Pseudomonadati</taxon>
        <taxon>Pseudomonadota</taxon>
        <taxon>Gammaproteobacteria</taxon>
        <taxon>Enterobacterales</taxon>
        <taxon>Budviciaceae</taxon>
        <taxon>Leminorella</taxon>
    </lineage>
</organism>
<proteinExistence type="predicted"/>
<gene>
    <name evidence="2" type="ORF">NCTC12151_00290</name>
</gene>
<dbReference type="OrthoDB" id="8689507at2"/>
<dbReference type="Pfam" id="PF10948">
    <property type="entry name" value="DUF2635"/>
    <property type="match status" value="1"/>
</dbReference>
<reference evidence="2 3" key="1">
    <citation type="submission" date="2018-06" db="EMBL/GenBank/DDBJ databases">
        <authorList>
            <consortium name="Pathogen Informatics"/>
            <person name="Doyle S."/>
        </authorList>
    </citation>
    <scope>NUCLEOTIDE SEQUENCE [LARGE SCALE GENOMIC DNA]</scope>
    <source>
        <strain evidence="2 3">NCTC12151</strain>
    </source>
</reference>
<feature type="compositionally biased region" description="Basic and acidic residues" evidence="1">
    <location>
        <begin position="13"/>
        <end position="30"/>
    </location>
</feature>
<dbReference type="EMBL" id="LS483470">
    <property type="protein sequence ID" value="SQI34942.1"/>
    <property type="molecule type" value="Genomic_DNA"/>
</dbReference>
<dbReference type="RefSeq" id="WP_111738981.1">
    <property type="nucleotide sequence ID" value="NZ_LR698987.1"/>
</dbReference>
<evidence type="ECO:0000313" key="2">
    <source>
        <dbReference type="EMBL" id="SQI34942.1"/>
    </source>
</evidence>
<name>A0A2X4UJW7_9GAMM</name>
<dbReference type="AlphaFoldDB" id="A0A2X4UJW7"/>